<dbReference type="SUPFAM" id="SSF53756">
    <property type="entry name" value="UDP-Glycosyltransferase/glycogen phosphorylase"/>
    <property type="match status" value="1"/>
</dbReference>
<gene>
    <name evidence="1" type="ORF">LITE_LOCUS5526</name>
</gene>
<dbReference type="EMBL" id="CAMGYJ010000002">
    <property type="protein sequence ID" value="CAI0387605.1"/>
    <property type="molecule type" value="Genomic_DNA"/>
</dbReference>
<proteinExistence type="predicted"/>
<accession>A0AAV0HU82</accession>
<evidence type="ECO:0000313" key="1">
    <source>
        <dbReference type="EMBL" id="CAI0387605.1"/>
    </source>
</evidence>
<dbReference type="Proteomes" id="UP001154282">
    <property type="component" value="Unassembled WGS sequence"/>
</dbReference>
<reference evidence="1" key="1">
    <citation type="submission" date="2022-08" db="EMBL/GenBank/DDBJ databases">
        <authorList>
            <person name="Gutierrez-Valencia J."/>
        </authorList>
    </citation>
    <scope>NUCLEOTIDE SEQUENCE</scope>
</reference>
<organism evidence="1 2">
    <name type="scientific">Linum tenue</name>
    <dbReference type="NCBI Taxonomy" id="586396"/>
    <lineage>
        <taxon>Eukaryota</taxon>
        <taxon>Viridiplantae</taxon>
        <taxon>Streptophyta</taxon>
        <taxon>Embryophyta</taxon>
        <taxon>Tracheophyta</taxon>
        <taxon>Spermatophyta</taxon>
        <taxon>Magnoliopsida</taxon>
        <taxon>eudicotyledons</taxon>
        <taxon>Gunneridae</taxon>
        <taxon>Pentapetalae</taxon>
        <taxon>rosids</taxon>
        <taxon>fabids</taxon>
        <taxon>Malpighiales</taxon>
        <taxon>Linaceae</taxon>
        <taxon>Linum</taxon>
    </lineage>
</organism>
<sequence>MKYGVPMVAMPLQNDQGTNVRLVE</sequence>
<protein>
    <submittedName>
        <fullName evidence="1">Uncharacterized protein</fullName>
    </submittedName>
</protein>
<dbReference type="AlphaFoldDB" id="A0AAV0HU82"/>
<keyword evidence="2" id="KW-1185">Reference proteome</keyword>
<evidence type="ECO:0000313" key="2">
    <source>
        <dbReference type="Proteomes" id="UP001154282"/>
    </source>
</evidence>
<comment type="caution">
    <text evidence="1">The sequence shown here is derived from an EMBL/GenBank/DDBJ whole genome shotgun (WGS) entry which is preliminary data.</text>
</comment>
<name>A0AAV0HU82_9ROSI</name>